<organism evidence="7 8">
    <name type="scientific">Nocardia aurea</name>
    <dbReference type="NCBI Taxonomy" id="2144174"/>
    <lineage>
        <taxon>Bacteria</taxon>
        <taxon>Bacillati</taxon>
        <taxon>Actinomycetota</taxon>
        <taxon>Actinomycetes</taxon>
        <taxon>Mycobacteriales</taxon>
        <taxon>Nocardiaceae</taxon>
        <taxon>Nocardia</taxon>
    </lineage>
</organism>
<dbReference type="Pfam" id="PF00384">
    <property type="entry name" value="Molybdopterin"/>
    <property type="match status" value="1"/>
</dbReference>
<protein>
    <submittedName>
        <fullName evidence="7">Molybdopterin-dependent oxidoreductase</fullName>
    </submittedName>
</protein>
<dbReference type="Proteomes" id="UP001551695">
    <property type="component" value="Unassembled WGS sequence"/>
</dbReference>
<evidence type="ECO:0000256" key="4">
    <source>
        <dbReference type="ARBA" id="ARBA00023004"/>
    </source>
</evidence>
<dbReference type="Gene3D" id="2.20.25.90">
    <property type="entry name" value="ADC-like domains"/>
    <property type="match status" value="1"/>
</dbReference>
<evidence type="ECO:0000256" key="3">
    <source>
        <dbReference type="ARBA" id="ARBA00022723"/>
    </source>
</evidence>
<feature type="domain" description="4Fe-4S Mo/W bis-MGD-type" evidence="6">
    <location>
        <begin position="21"/>
        <end position="77"/>
    </location>
</feature>
<comment type="similarity">
    <text evidence="1">Belongs to the prokaryotic molybdopterin-containing oxidoreductase family.</text>
</comment>
<evidence type="ECO:0000259" key="6">
    <source>
        <dbReference type="PROSITE" id="PS51669"/>
    </source>
</evidence>
<dbReference type="Gene3D" id="3.40.50.740">
    <property type="match status" value="1"/>
</dbReference>
<dbReference type="SUPFAM" id="SSF50692">
    <property type="entry name" value="ADC-like"/>
    <property type="match status" value="1"/>
</dbReference>
<dbReference type="InterPro" id="IPR009010">
    <property type="entry name" value="Asp_de-COase-like_dom_sf"/>
</dbReference>
<dbReference type="RefSeq" id="WP_357782247.1">
    <property type="nucleotide sequence ID" value="NZ_JBFAKC010000004.1"/>
</dbReference>
<evidence type="ECO:0000256" key="5">
    <source>
        <dbReference type="ARBA" id="ARBA00023014"/>
    </source>
</evidence>
<name>A0ABV3FRK5_9NOCA</name>
<evidence type="ECO:0000313" key="8">
    <source>
        <dbReference type="Proteomes" id="UP001551695"/>
    </source>
</evidence>
<dbReference type="PANTHER" id="PTHR43742">
    <property type="entry name" value="TRIMETHYLAMINE-N-OXIDE REDUCTASE"/>
    <property type="match status" value="1"/>
</dbReference>
<dbReference type="SUPFAM" id="SSF53706">
    <property type="entry name" value="Formate dehydrogenase/DMSO reductase, domains 1-3"/>
    <property type="match status" value="1"/>
</dbReference>
<keyword evidence="3" id="KW-0479">Metal-binding</keyword>
<keyword evidence="2" id="KW-0004">4Fe-4S</keyword>
<evidence type="ECO:0000256" key="2">
    <source>
        <dbReference type="ARBA" id="ARBA00022485"/>
    </source>
</evidence>
<dbReference type="InterPro" id="IPR006963">
    <property type="entry name" value="Mopterin_OxRdtase_4Fe-4S_dom"/>
</dbReference>
<keyword evidence="8" id="KW-1185">Reference proteome</keyword>
<sequence>MIRVIGHGQSPAGGSEPSEAARTVRSFCRICTSVCGIVVEVEGDAVTRVRGDREHPLSKGYTCPKGRALPQMHHHPERIEHPQLRVDGSLCDASWEACLDDLGTRLKGIIDRHGPESVGIFFGTGVGMDATGTRVAEALRAAIGTPAKFSPLTIDGTAKPFIADLVGGFVGLSGRPDYDNVDFLLLIGTNPMISHGHAIAVPNPTGTIRDIAARGQVWVIDPRRTETARSATGHLAPLPGTDHALLAYLVRETLCDGIDPSVPVQGLDELTAAVAPFTLEHTATSTDLAPEDLARLRDAVRDTGHLAVETGTGVTMTADKGNVTQWLAWVLMILTGSMNRRGGLWFHPGFAYQLESFELPISSPDGSFGPGPRSRPETRSFMGEWPCATLADEIEAGNIRAVLNLGGSLLTSFPDTAAMRSALGRLEVLATTEIIANDTTALSTHVLPTKDQLERSDVTIWDALSSRVSAQHTPAVVAPVGDRRSMWWFLAELGRRLGHDVADPDQSDDAVLAGVTLGGRCSFDELTRTGWVDAGHELPAPWVTRHIEGMGGWRLAPSPLVDQLAALRRTAPMVLIPRRQPRRLNAQLDFLGDRPDVLINPADAAEVGVTDGATVTVRGAHGALTGVAKLDPAIRPGAISVPHGYPECNVNMLTNKEDIDVMTGMVRYSGVPVSVEPA</sequence>
<dbReference type="InterPro" id="IPR006657">
    <property type="entry name" value="MoPterin_dinucl-bd_dom"/>
</dbReference>
<dbReference type="EMBL" id="JBFAKC010000004">
    <property type="protein sequence ID" value="MEV0708040.1"/>
    <property type="molecule type" value="Genomic_DNA"/>
</dbReference>
<keyword evidence="4" id="KW-0408">Iron</keyword>
<dbReference type="InterPro" id="IPR050612">
    <property type="entry name" value="Prok_Mopterin_Oxidored"/>
</dbReference>
<reference evidence="7 8" key="1">
    <citation type="submission" date="2024-06" db="EMBL/GenBank/DDBJ databases">
        <title>The Natural Products Discovery Center: Release of the First 8490 Sequenced Strains for Exploring Actinobacteria Biosynthetic Diversity.</title>
        <authorList>
            <person name="Kalkreuter E."/>
            <person name="Kautsar S.A."/>
            <person name="Yang D."/>
            <person name="Bader C.D."/>
            <person name="Teijaro C.N."/>
            <person name="Fluegel L."/>
            <person name="Davis C.M."/>
            <person name="Simpson J.R."/>
            <person name="Lauterbach L."/>
            <person name="Steele A.D."/>
            <person name="Gui C."/>
            <person name="Meng S."/>
            <person name="Li G."/>
            <person name="Viehrig K."/>
            <person name="Ye F."/>
            <person name="Su P."/>
            <person name="Kiefer A.F."/>
            <person name="Nichols A."/>
            <person name="Cepeda A.J."/>
            <person name="Yan W."/>
            <person name="Fan B."/>
            <person name="Jiang Y."/>
            <person name="Adhikari A."/>
            <person name="Zheng C.-J."/>
            <person name="Schuster L."/>
            <person name="Cowan T.M."/>
            <person name="Smanski M.J."/>
            <person name="Chevrette M.G."/>
            <person name="De Carvalho L.P.S."/>
            <person name="Shen B."/>
        </authorList>
    </citation>
    <scope>NUCLEOTIDE SEQUENCE [LARGE SCALE GENOMIC DNA]</scope>
    <source>
        <strain evidence="7 8">NPDC050403</strain>
    </source>
</reference>
<evidence type="ECO:0000256" key="1">
    <source>
        <dbReference type="ARBA" id="ARBA00010312"/>
    </source>
</evidence>
<keyword evidence="5" id="KW-0411">Iron-sulfur</keyword>
<dbReference type="SMART" id="SM00926">
    <property type="entry name" value="Molybdop_Fe4S4"/>
    <property type="match status" value="1"/>
</dbReference>
<dbReference type="Gene3D" id="3.40.228.10">
    <property type="entry name" value="Dimethylsulfoxide Reductase, domain 2"/>
    <property type="match status" value="1"/>
</dbReference>
<dbReference type="PROSITE" id="PS51669">
    <property type="entry name" value="4FE4S_MOW_BIS_MGD"/>
    <property type="match status" value="1"/>
</dbReference>
<dbReference type="PROSITE" id="PS00551">
    <property type="entry name" value="MOLYBDOPTERIN_PROK_1"/>
    <property type="match status" value="1"/>
</dbReference>
<evidence type="ECO:0000313" key="7">
    <source>
        <dbReference type="EMBL" id="MEV0708040.1"/>
    </source>
</evidence>
<comment type="caution">
    <text evidence="7">The sequence shown here is derived from an EMBL/GenBank/DDBJ whole genome shotgun (WGS) entry which is preliminary data.</text>
</comment>
<dbReference type="Pfam" id="PF04879">
    <property type="entry name" value="Molybdop_Fe4S4"/>
    <property type="match status" value="1"/>
</dbReference>
<dbReference type="Gene3D" id="2.40.40.20">
    <property type="match status" value="1"/>
</dbReference>
<gene>
    <name evidence="7" type="ORF">AB0I48_10780</name>
</gene>
<dbReference type="InterPro" id="IPR027467">
    <property type="entry name" value="MopterinOxRdtase_cofactor_BS"/>
</dbReference>
<proteinExistence type="inferred from homology"/>
<dbReference type="PANTHER" id="PTHR43742:SF6">
    <property type="entry name" value="OXIDOREDUCTASE YYAE-RELATED"/>
    <property type="match status" value="1"/>
</dbReference>
<accession>A0ABV3FRK5</accession>
<dbReference type="Pfam" id="PF01568">
    <property type="entry name" value="Molydop_binding"/>
    <property type="match status" value="1"/>
</dbReference>
<dbReference type="InterPro" id="IPR006656">
    <property type="entry name" value="Mopterin_OxRdtase"/>
</dbReference>